<feature type="active site" description="Tele-AMP-histidine intermediate" evidence="1">
    <location>
        <position position="97"/>
    </location>
</feature>
<dbReference type="InterPro" id="IPR036265">
    <property type="entry name" value="HIT-like_sf"/>
</dbReference>
<reference evidence="5 6" key="1">
    <citation type="journal article" date="2022" name="Microbiol. Resour. Announc.">
        <title>Complete Genome Sequence of the Hyperthermophilic and Acidophilic Archaeon Saccharolobus caldissimus Strain HS-3T.</title>
        <authorList>
            <person name="Sakai H.D."/>
            <person name="Kurosawa N."/>
        </authorList>
    </citation>
    <scope>NUCLEOTIDE SEQUENCE [LARGE SCALE GENOMIC DNA]</scope>
    <source>
        <strain evidence="5 6">JCM32116</strain>
    </source>
</reference>
<dbReference type="Gene3D" id="3.30.428.10">
    <property type="entry name" value="HIT-like"/>
    <property type="match status" value="1"/>
</dbReference>
<organism evidence="5 6">
    <name type="scientific">Saccharolobus caldissimus</name>
    <dbReference type="NCBI Taxonomy" id="1702097"/>
    <lineage>
        <taxon>Archaea</taxon>
        <taxon>Thermoproteota</taxon>
        <taxon>Thermoprotei</taxon>
        <taxon>Sulfolobales</taxon>
        <taxon>Sulfolobaceae</taxon>
        <taxon>Saccharolobus</taxon>
    </lineage>
</organism>
<dbReference type="PROSITE" id="PS00892">
    <property type="entry name" value="HIT_1"/>
    <property type="match status" value="1"/>
</dbReference>
<dbReference type="GO" id="GO:0009150">
    <property type="term" value="P:purine ribonucleotide metabolic process"/>
    <property type="evidence" value="ECO:0007669"/>
    <property type="project" value="TreeGrafter"/>
</dbReference>
<dbReference type="InterPro" id="IPR019808">
    <property type="entry name" value="Histidine_triad_CS"/>
</dbReference>
<dbReference type="RefSeq" id="WP_229569516.1">
    <property type="nucleotide sequence ID" value="NZ_AP025226.1"/>
</dbReference>
<evidence type="ECO:0000313" key="5">
    <source>
        <dbReference type="EMBL" id="BDB99173.1"/>
    </source>
</evidence>
<dbReference type="PRINTS" id="PR00332">
    <property type="entry name" value="HISTRIAD"/>
</dbReference>
<dbReference type="InterPro" id="IPR001310">
    <property type="entry name" value="Histidine_triad_HIT"/>
</dbReference>
<feature type="domain" description="HIT" evidence="4">
    <location>
        <begin position="3"/>
        <end position="110"/>
    </location>
</feature>
<dbReference type="AlphaFoldDB" id="A0AAQ4CTP2"/>
<dbReference type="KEGG" id="scas:SACC_21900"/>
<feature type="short sequence motif" description="Histidine triad motif" evidence="2 3">
    <location>
        <begin position="95"/>
        <end position="99"/>
    </location>
</feature>
<keyword evidence="6" id="KW-1185">Reference proteome</keyword>
<dbReference type="EMBL" id="AP025226">
    <property type="protein sequence ID" value="BDB99173.1"/>
    <property type="molecule type" value="Genomic_DNA"/>
</dbReference>
<gene>
    <name evidence="5" type="ORF">SACC_21900</name>
</gene>
<evidence type="ECO:0000256" key="2">
    <source>
        <dbReference type="PIRSR" id="PIRSR601310-3"/>
    </source>
</evidence>
<dbReference type="Proteomes" id="UP001319921">
    <property type="component" value="Chromosome"/>
</dbReference>
<evidence type="ECO:0000313" key="6">
    <source>
        <dbReference type="Proteomes" id="UP001319921"/>
    </source>
</evidence>
<dbReference type="GeneID" id="68866920"/>
<dbReference type="InterPro" id="IPR011146">
    <property type="entry name" value="HIT-like"/>
</dbReference>
<dbReference type="GO" id="GO:0006790">
    <property type="term" value="P:sulfur compound metabolic process"/>
    <property type="evidence" value="ECO:0007669"/>
    <property type="project" value="TreeGrafter"/>
</dbReference>
<proteinExistence type="predicted"/>
<name>A0AAQ4CTP2_9CREN</name>
<evidence type="ECO:0000259" key="4">
    <source>
        <dbReference type="PROSITE" id="PS51084"/>
    </source>
</evidence>
<dbReference type="Pfam" id="PF01230">
    <property type="entry name" value="HIT"/>
    <property type="match status" value="1"/>
</dbReference>
<dbReference type="PANTHER" id="PTHR47670:SF1">
    <property type="entry name" value="ADENYLYLSULFATASE HINT3"/>
    <property type="match status" value="1"/>
</dbReference>
<evidence type="ECO:0000256" key="3">
    <source>
        <dbReference type="PROSITE-ProRule" id="PRU00464"/>
    </source>
</evidence>
<dbReference type="GO" id="GO:0047627">
    <property type="term" value="F:adenylylsulfatase activity"/>
    <property type="evidence" value="ECO:0007669"/>
    <property type="project" value="TreeGrafter"/>
</dbReference>
<sequence length="139" mass="15865">MCIFCNIIQGKDTAYIVYSDDNVVAFLDKYPITPGHTLVVPKNHYDNFLEIPDNVSFYLCSSVRKIAIAVKKALDADGVRILTNIGKSAGQVIFHSHFHIIPTWSHDPPILKNFVPRKEQPKEYYEYIQKAIIESLKNV</sequence>
<keyword evidence="5" id="KW-0378">Hydrolase</keyword>
<dbReference type="PROSITE" id="PS51084">
    <property type="entry name" value="HIT_2"/>
    <property type="match status" value="1"/>
</dbReference>
<protein>
    <submittedName>
        <fullName evidence="5">Hydrolase</fullName>
    </submittedName>
</protein>
<accession>A0AAQ4CTP2</accession>
<dbReference type="InterPro" id="IPR039384">
    <property type="entry name" value="HINT"/>
</dbReference>
<dbReference type="SUPFAM" id="SSF54197">
    <property type="entry name" value="HIT-like"/>
    <property type="match status" value="1"/>
</dbReference>
<evidence type="ECO:0000256" key="1">
    <source>
        <dbReference type="PIRSR" id="PIRSR601310-1"/>
    </source>
</evidence>
<dbReference type="PANTHER" id="PTHR47670">
    <property type="entry name" value="ADENYLYLSULFATASE HINT3"/>
    <property type="match status" value="1"/>
</dbReference>
<dbReference type="CDD" id="cd01277">
    <property type="entry name" value="HINT_subgroup"/>
    <property type="match status" value="1"/>
</dbReference>